<accession>A0ABN1QHG2</accession>
<dbReference type="PROSITE" id="PS51257">
    <property type="entry name" value="PROKAR_LIPOPROTEIN"/>
    <property type="match status" value="1"/>
</dbReference>
<evidence type="ECO:0000313" key="2">
    <source>
        <dbReference type="Proteomes" id="UP001501578"/>
    </source>
</evidence>
<dbReference type="RefSeq" id="WP_343953034.1">
    <property type="nucleotide sequence ID" value="NZ_BAAAHQ010000035.1"/>
</dbReference>
<dbReference type="EMBL" id="BAAAHQ010000035">
    <property type="protein sequence ID" value="GAA0942791.1"/>
    <property type="molecule type" value="Genomic_DNA"/>
</dbReference>
<dbReference type="NCBIfam" id="NF046121">
    <property type="entry name" value="lipo_SCO7460"/>
    <property type="match status" value="1"/>
</dbReference>
<gene>
    <name evidence="1" type="ORF">GCM10009560_55620</name>
</gene>
<sequence>MRWLAGLGMSAVLVLAGCSVVGTSDDRQTAERLANEHFPGQLTVVEVRNLLLEDSGSEVTFALKGDPDTAVRLRVDAEKGTCRRKPCGEQLTAAVARAKTHGDTWRRLADGFRSCGHPLVAADWPLSEVWVEGAPTNETIKPLLTTIGGCLPDERALSVSFAVPEVVAGLPATDARLPTLLRVTDGKRLAALAGRAHVVASYAQRADRTAPPVVSARVVRPFAERQEFERKVKATASAWLLANRPNAAAAHVVGIWRLAPGTVDRLAGYVLFCEPAQKNCQGDRALAMTVDREGALQGTPQIVTDIRDPQGVLRLPGSG</sequence>
<name>A0ABN1QHG2_9ACTN</name>
<organism evidence="1 2">
    <name type="scientific">Nonomuraea longicatena</name>
    <dbReference type="NCBI Taxonomy" id="83682"/>
    <lineage>
        <taxon>Bacteria</taxon>
        <taxon>Bacillati</taxon>
        <taxon>Actinomycetota</taxon>
        <taxon>Actinomycetes</taxon>
        <taxon>Streptosporangiales</taxon>
        <taxon>Streptosporangiaceae</taxon>
        <taxon>Nonomuraea</taxon>
    </lineage>
</organism>
<proteinExistence type="predicted"/>
<dbReference type="Proteomes" id="UP001501578">
    <property type="component" value="Unassembled WGS sequence"/>
</dbReference>
<keyword evidence="2" id="KW-1185">Reference proteome</keyword>
<protein>
    <submittedName>
        <fullName evidence="1">Lipoprotein</fullName>
    </submittedName>
</protein>
<reference evidence="1 2" key="1">
    <citation type="journal article" date="2019" name="Int. J. Syst. Evol. Microbiol.">
        <title>The Global Catalogue of Microorganisms (GCM) 10K type strain sequencing project: providing services to taxonomists for standard genome sequencing and annotation.</title>
        <authorList>
            <consortium name="The Broad Institute Genomics Platform"/>
            <consortium name="The Broad Institute Genome Sequencing Center for Infectious Disease"/>
            <person name="Wu L."/>
            <person name="Ma J."/>
        </authorList>
    </citation>
    <scope>NUCLEOTIDE SEQUENCE [LARGE SCALE GENOMIC DNA]</scope>
    <source>
        <strain evidence="1 2">JCM 11136</strain>
    </source>
</reference>
<evidence type="ECO:0000313" key="1">
    <source>
        <dbReference type="EMBL" id="GAA0942791.1"/>
    </source>
</evidence>
<keyword evidence="1" id="KW-0449">Lipoprotein</keyword>
<comment type="caution">
    <text evidence="1">The sequence shown here is derived from an EMBL/GenBank/DDBJ whole genome shotgun (WGS) entry which is preliminary data.</text>
</comment>